<accession>A0ABW8YWM5</accession>
<evidence type="ECO:0000256" key="7">
    <source>
        <dbReference type="ARBA" id="ARBA00023136"/>
    </source>
</evidence>
<evidence type="ECO:0000256" key="2">
    <source>
        <dbReference type="ARBA" id="ARBA00007783"/>
    </source>
</evidence>
<evidence type="ECO:0000256" key="5">
    <source>
        <dbReference type="ARBA" id="ARBA00022692"/>
    </source>
</evidence>
<feature type="transmembrane region" description="Helical" evidence="8">
    <location>
        <begin position="345"/>
        <end position="374"/>
    </location>
</feature>
<keyword evidence="7 8" id="KW-0472">Membrane</keyword>
<dbReference type="Gene3D" id="3.40.1710.10">
    <property type="entry name" value="abc type-2 transporter like domain"/>
    <property type="match status" value="1"/>
</dbReference>
<feature type="transmembrane region" description="Helical" evidence="8">
    <location>
        <begin position="21"/>
        <end position="39"/>
    </location>
</feature>
<keyword evidence="6 8" id="KW-1133">Transmembrane helix</keyword>
<dbReference type="RefSeq" id="WP_408084916.1">
    <property type="nucleotide sequence ID" value="NZ_JBELPZ010000008.1"/>
</dbReference>
<comment type="similarity">
    <text evidence="2">Belongs to the ABC-2 integral membrane protein family.</text>
</comment>
<keyword evidence="11" id="KW-1185">Reference proteome</keyword>
<dbReference type="InterPro" id="IPR013525">
    <property type="entry name" value="ABC2_TM"/>
</dbReference>
<dbReference type="PANTHER" id="PTHR30294">
    <property type="entry name" value="MEMBRANE COMPONENT OF ABC TRANSPORTER YHHJ-RELATED"/>
    <property type="match status" value="1"/>
</dbReference>
<dbReference type="Pfam" id="PF12698">
    <property type="entry name" value="ABC2_membrane_3"/>
    <property type="match status" value="1"/>
</dbReference>
<evidence type="ECO:0000313" key="10">
    <source>
        <dbReference type="EMBL" id="MFL9844663.1"/>
    </source>
</evidence>
<comment type="caution">
    <text evidence="10">The sequence shown here is derived from an EMBL/GenBank/DDBJ whole genome shotgun (WGS) entry which is preliminary data.</text>
</comment>
<dbReference type="PROSITE" id="PS51012">
    <property type="entry name" value="ABC_TM2"/>
    <property type="match status" value="1"/>
</dbReference>
<feature type="transmembrane region" description="Helical" evidence="8">
    <location>
        <begin position="309"/>
        <end position="333"/>
    </location>
</feature>
<dbReference type="EMBL" id="JBELPZ010000008">
    <property type="protein sequence ID" value="MFL9844663.1"/>
    <property type="molecule type" value="Genomic_DNA"/>
</dbReference>
<protein>
    <submittedName>
        <fullName evidence="10">ABC transporter permease</fullName>
    </submittedName>
</protein>
<gene>
    <name evidence="10" type="ORF">ABS766_09545</name>
</gene>
<organism evidence="10 11">
    <name type="scientific">Flavobacterium rhizosphaerae</name>
    <dbReference type="NCBI Taxonomy" id="3163298"/>
    <lineage>
        <taxon>Bacteria</taxon>
        <taxon>Pseudomonadati</taxon>
        <taxon>Bacteroidota</taxon>
        <taxon>Flavobacteriia</taxon>
        <taxon>Flavobacteriales</taxon>
        <taxon>Flavobacteriaceae</taxon>
        <taxon>Flavobacterium</taxon>
    </lineage>
</organism>
<evidence type="ECO:0000256" key="3">
    <source>
        <dbReference type="ARBA" id="ARBA00022448"/>
    </source>
</evidence>
<keyword evidence="4" id="KW-1003">Cell membrane</keyword>
<sequence>MYKLLMSVYKEFLLLKRDPGGLIILFVMPLVLIITVTPIQDSSFKTATETKIPILVVDNDKGELSDVINGSLKNNSAFEVITKSEGKPIDEAFARDNVFNGNYQLAIIIPSGLSKGLKNRVDSNVYKILGNLGAIEQPEPQPVEDSLQLKEVRVYFDPVSQTAFKNAVKSTIDKMISQIETKSIYDAFGKQLGEESTGAFQQEDYITFKEIIPMFENREMIPNSTQHNVPAWSLFAIFFIVVPLSINIVKEKKQGTRVRFRTNPVPYATVIAGKTITYLFICVIQFFLMVVVGYYLFPQVGLPRLDMHGSFWLMSLVAVFAGFAAVGFGILLGTMSKTQEQAAPFGSTSVVILAAIGGVWVPVFAMPGIMQYIAKASPMNWALEAFYDVLLRNGTLLDILPQLGMLFLFYMVMILIALFYDEKKRAV</sequence>
<evidence type="ECO:0000256" key="1">
    <source>
        <dbReference type="ARBA" id="ARBA00004651"/>
    </source>
</evidence>
<keyword evidence="3" id="KW-0813">Transport</keyword>
<feature type="domain" description="ABC transmembrane type-2" evidence="9">
    <location>
        <begin position="169"/>
        <end position="424"/>
    </location>
</feature>
<evidence type="ECO:0000256" key="8">
    <source>
        <dbReference type="SAM" id="Phobius"/>
    </source>
</evidence>
<evidence type="ECO:0000256" key="4">
    <source>
        <dbReference type="ARBA" id="ARBA00022475"/>
    </source>
</evidence>
<feature type="transmembrane region" description="Helical" evidence="8">
    <location>
        <begin position="399"/>
        <end position="420"/>
    </location>
</feature>
<evidence type="ECO:0000259" key="9">
    <source>
        <dbReference type="PROSITE" id="PS51012"/>
    </source>
</evidence>
<evidence type="ECO:0000256" key="6">
    <source>
        <dbReference type="ARBA" id="ARBA00022989"/>
    </source>
</evidence>
<feature type="transmembrane region" description="Helical" evidence="8">
    <location>
        <begin position="276"/>
        <end position="297"/>
    </location>
</feature>
<feature type="transmembrane region" description="Helical" evidence="8">
    <location>
        <begin position="229"/>
        <end position="249"/>
    </location>
</feature>
<dbReference type="Proteomes" id="UP001629156">
    <property type="component" value="Unassembled WGS sequence"/>
</dbReference>
<reference evidence="10 11" key="1">
    <citation type="submission" date="2024-06" db="EMBL/GenBank/DDBJ databases">
        <authorList>
            <person name="Kaempfer P."/>
            <person name="Viver T."/>
        </authorList>
    </citation>
    <scope>NUCLEOTIDE SEQUENCE [LARGE SCALE GENOMIC DNA]</scope>
    <source>
        <strain evidence="10 11">ST-119</strain>
    </source>
</reference>
<proteinExistence type="inferred from homology"/>
<evidence type="ECO:0000313" key="11">
    <source>
        <dbReference type="Proteomes" id="UP001629156"/>
    </source>
</evidence>
<keyword evidence="5 8" id="KW-0812">Transmembrane</keyword>
<dbReference type="InterPro" id="IPR051449">
    <property type="entry name" value="ABC-2_transporter_component"/>
</dbReference>
<dbReference type="PANTHER" id="PTHR30294:SF38">
    <property type="entry name" value="TRANSPORT PERMEASE PROTEIN"/>
    <property type="match status" value="1"/>
</dbReference>
<name>A0ABW8YWM5_9FLAO</name>
<comment type="subcellular location">
    <subcellularLocation>
        <location evidence="1">Cell membrane</location>
        <topology evidence="1">Multi-pass membrane protein</topology>
    </subcellularLocation>
</comment>
<dbReference type="InterPro" id="IPR047817">
    <property type="entry name" value="ABC2_TM_bact-type"/>
</dbReference>